<dbReference type="PANTHER" id="PTHR10127">
    <property type="entry name" value="DISCOIDIN, CUB, EGF, LAMININ , AND ZINC METALLOPROTEASE DOMAIN CONTAINING"/>
    <property type="match status" value="1"/>
</dbReference>
<dbReference type="GO" id="GO:0008270">
    <property type="term" value="F:zinc ion binding"/>
    <property type="evidence" value="ECO:0007669"/>
    <property type="project" value="UniProtKB-UniRule"/>
</dbReference>
<keyword evidence="4 6" id="KW-0862">Zinc</keyword>
<dbReference type="EC" id="3.4.24.-" evidence="7"/>
<dbReference type="GO" id="GO:0006508">
    <property type="term" value="P:proteolysis"/>
    <property type="evidence" value="ECO:0007669"/>
    <property type="project" value="UniProtKB-KW"/>
</dbReference>
<feature type="binding site" evidence="6">
    <location>
        <position position="61"/>
    </location>
    <ligand>
        <name>Zn(2+)</name>
        <dbReference type="ChEBI" id="CHEBI:29105"/>
        <note>catalytic</note>
    </ligand>
</feature>
<dbReference type="GO" id="GO:0004222">
    <property type="term" value="F:metalloendopeptidase activity"/>
    <property type="evidence" value="ECO:0007669"/>
    <property type="project" value="UniProtKB-UniRule"/>
</dbReference>
<dbReference type="Pfam" id="PF01400">
    <property type="entry name" value="Astacin"/>
    <property type="match status" value="1"/>
</dbReference>
<protein>
    <recommendedName>
        <fullName evidence="7">Metalloendopeptidase</fullName>
        <ecNumber evidence="7">3.4.24.-</ecNumber>
    </recommendedName>
</protein>
<dbReference type="PANTHER" id="PTHR10127:SF780">
    <property type="entry name" value="METALLOENDOPEPTIDASE"/>
    <property type="match status" value="1"/>
</dbReference>
<gene>
    <name evidence="8" type="ORF">CTOB1V02_LOCUS4528</name>
</gene>
<dbReference type="EMBL" id="OB660875">
    <property type="protein sequence ID" value="CAD7226611.1"/>
    <property type="molecule type" value="Genomic_DNA"/>
</dbReference>
<dbReference type="PRINTS" id="PR00480">
    <property type="entry name" value="ASTACIN"/>
</dbReference>
<keyword evidence="2 6" id="KW-0479">Metal-binding</keyword>
<evidence type="ECO:0000256" key="5">
    <source>
        <dbReference type="ARBA" id="ARBA00023049"/>
    </source>
</evidence>
<dbReference type="InterPro" id="IPR001506">
    <property type="entry name" value="Peptidase_M12A"/>
</dbReference>
<evidence type="ECO:0000256" key="4">
    <source>
        <dbReference type="ARBA" id="ARBA00022833"/>
    </source>
</evidence>
<comment type="cofactor">
    <cofactor evidence="6 7">
        <name>Zn(2+)</name>
        <dbReference type="ChEBI" id="CHEBI:29105"/>
    </cofactor>
    <text evidence="6 7">Binds 1 zinc ion per subunit.</text>
</comment>
<dbReference type="SMART" id="SM00235">
    <property type="entry name" value="ZnMc"/>
    <property type="match status" value="1"/>
</dbReference>
<accession>A0A7R8ZJ85</accession>
<comment type="caution">
    <text evidence="6">Lacks conserved residue(s) required for the propagation of feature annotation.</text>
</comment>
<keyword evidence="5 6" id="KW-0482">Metalloprotease</keyword>
<dbReference type="SUPFAM" id="SSF55486">
    <property type="entry name" value="Metalloproteases ('zincins'), catalytic domain"/>
    <property type="match status" value="1"/>
</dbReference>
<evidence type="ECO:0000256" key="2">
    <source>
        <dbReference type="ARBA" id="ARBA00022723"/>
    </source>
</evidence>
<dbReference type="AlphaFoldDB" id="A0A7R8ZJ85"/>
<evidence type="ECO:0000256" key="7">
    <source>
        <dbReference type="RuleBase" id="RU361183"/>
    </source>
</evidence>
<evidence type="ECO:0000256" key="3">
    <source>
        <dbReference type="ARBA" id="ARBA00022801"/>
    </source>
</evidence>
<dbReference type="InterPro" id="IPR024079">
    <property type="entry name" value="MetalloPept_cat_dom_sf"/>
</dbReference>
<keyword evidence="3 6" id="KW-0378">Hydrolase</keyword>
<dbReference type="InterPro" id="IPR006026">
    <property type="entry name" value="Peptidase_Metallo"/>
</dbReference>
<evidence type="ECO:0000313" key="8">
    <source>
        <dbReference type="EMBL" id="CAD7226611.1"/>
    </source>
</evidence>
<feature type="binding site" evidence="6">
    <location>
        <position position="51"/>
    </location>
    <ligand>
        <name>Zn(2+)</name>
        <dbReference type="ChEBI" id="CHEBI:29105"/>
        <note>catalytic</note>
    </ligand>
</feature>
<reference evidence="8" key="1">
    <citation type="submission" date="2020-11" db="EMBL/GenBank/DDBJ databases">
        <authorList>
            <person name="Tran Van P."/>
        </authorList>
    </citation>
    <scope>NUCLEOTIDE SEQUENCE</scope>
</reference>
<sequence length="151" mass="17371">MSEQSSATTWPLEMVSSACSSYIGRQPLWVIIGQPVFLGFGCLNTKGTAIHELLHAVGFFHEQSRPDRDAYVRIQWWNILPWNWSQFTKRWTINSLGSPYDYDSVMHYGNRAFSWNGFKTIVARDDPNRVLGQRDGFSESDIEQVNNLYGC</sequence>
<dbReference type="Gene3D" id="3.40.390.10">
    <property type="entry name" value="Collagenase (Catalytic Domain)"/>
    <property type="match status" value="1"/>
</dbReference>
<evidence type="ECO:0000256" key="6">
    <source>
        <dbReference type="PROSITE-ProRule" id="PRU01211"/>
    </source>
</evidence>
<feature type="active site" evidence="6">
    <location>
        <position position="52"/>
    </location>
</feature>
<dbReference type="OrthoDB" id="291007at2759"/>
<keyword evidence="1 6" id="KW-0645">Protease</keyword>
<dbReference type="CDD" id="cd04280">
    <property type="entry name" value="ZnMc_astacin_like"/>
    <property type="match status" value="1"/>
</dbReference>
<proteinExistence type="predicted"/>
<evidence type="ECO:0000256" key="1">
    <source>
        <dbReference type="ARBA" id="ARBA00022670"/>
    </source>
</evidence>
<dbReference type="InterPro" id="IPR034035">
    <property type="entry name" value="Astacin-like_dom"/>
</dbReference>
<dbReference type="PROSITE" id="PS51864">
    <property type="entry name" value="ASTACIN"/>
    <property type="match status" value="1"/>
</dbReference>
<organism evidence="8">
    <name type="scientific">Cyprideis torosa</name>
    <dbReference type="NCBI Taxonomy" id="163714"/>
    <lineage>
        <taxon>Eukaryota</taxon>
        <taxon>Metazoa</taxon>
        <taxon>Ecdysozoa</taxon>
        <taxon>Arthropoda</taxon>
        <taxon>Crustacea</taxon>
        <taxon>Oligostraca</taxon>
        <taxon>Ostracoda</taxon>
        <taxon>Podocopa</taxon>
        <taxon>Podocopida</taxon>
        <taxon>Cytherocopina</taxon>
        <taxon>Cytheroidea</taxon>
        <taxon>Cytherideidae</taxon>
        <taxon>Cyprideis</taxon>
    </lineage>
</organism>
<feature type="binding site" evidence="6">
    <location>
        <position position="55"/>
    </location>
    <ligand>
        <name>Zn(2+)</name>
        <dbReference type="ChEBI" id="CHEBI:29105"/>
        <note>catalytic</note>
    </ligand>
</feature>
<name>A0A7R8ZJ85_9CRUS</name>